<reference evidence="9" key="1">
    <citation type="submission" date="2023-07" db="EMBL/GenBank/DDBJ databases">
        <title>Genomic Encyclopedia of Type Strains, Phase IV (KMG-IV): sequencing the most valuable type-strain genomes for metagenomic binning, comparative biology and taxonomic classification.</title>
        <authorList>
            <person name="Goeker M."/>
        </authorList>
    </citation>
    <scope>NUCLEOTIDE SEQUENCE</scope>
    <source>
        <strain evidence="9">DSM 21202</strain>
    </source>
</reference>
<evidence type="ECO:0000313" key="9">
    <source>
        <dbReference type="EMBL" id="MDQ0316517.1"/>
    </source>
</evidence>
<evidence type="ECO:0000256" key="7">
    <source>
        <dbReference type="SAM" id="MobiDB-lite"/>
    </source>
</evidence>
<gene>
    <name evidence="9" type="ORF">J2S73_002993</name>
</gene>
<dbReference type="InterPro" id="IPR027417">
    <property type="entry name" value="P-loop_NTPase"/>
</dbReference>
<dbReference type="EMBL" id="JAUSUL010000003">
    <property type="protein sequence ID" value="MDQ0316517.1"/>
    <property type="molecule type" value="Genomic_DNA"/>
</dbReference>
<evidence type="ECO:0000256" key="5">
    <source>
        <dbReference type="ARBA" id="ARBA00045658"/>
    </source>
</evidence>
<dbReference type="SUPFAM" id="SSF90002">
    <property type="entry name" value="Hypothetical protein YjiA, C-terminal domain"/>
    <property type="match status" value="1"/>
</dbReference>
<evidence type="ECO:0000256" key="6">
    <source>
        <dbReference type="ARBA" id="ARBA00049117"/>
    </source>
</evidence>
<evidence type="ECO:0000256" key="2">
    <source>
        <dbReference type="ARBA" id="ARBA00022801"/>
    </source>
</evidence>
<comment type="function">
    <text evidence="5">Zinc chaperone that directly transfers zinc cofactor to target proteins, thereby activating them. Zinc is transferred from the CXCC motif in the GTPase domain to the zinc binding site in target proteins in a process requiring GTP hydrolysis.</text>
</comment>
<dbReference type="PANTHER" id="PTHR13748">
    <property type="entry name" value="COBW-RELATED"/>
    <property type="match status" value="1"/>
</dbReference>
<keyword evidence="10" id="KW-1185">Reference proteome</keyword>
<evidence type="ECO:0000256" key="3">
    <source>
        <dbReference type="ARBA" id="ARBA00023186"/>
    </source>
</evidence>
<dbReference type="Pfam" id="PF02492">
    <property type="entry name" value="cobW"/>
    <property type="match status" value="1"/>
</dbReference>
<dbReference type="GO" id="GO:0016787">
    <property type="term" value="F:hydrolase activity"/>
    <property type="evidence" value="ECO:0007669"/>
    <property type="project" value="UniProtKB-KW"/>
</dbReference>
<comment type="caution">
    <text evidence="9">The sequence shown here is derived from an EMBL/GenBank/DDBJ whole genome shotgun (WGS) entry which is preliminary data.</text>
</comment>
<dbReference type="Gene3D" id="3.30.1220.10">
    <property type="entry name" value="CobW-like, C-terminal domain"/>
    <property type="match status" value="1"/>
</dbReference>
<keyword evidence="3" id="KW-0143">Chaperone</keyword>
<dbReference type="InterPro" id="IPR051316">
    <property type="entry name" value="Zinc-reg_GTPase_activator"/>
</dbReference>
<keyword evidence="2" id="KW-0378">Hydrolase</keyword>
<organism evidence="9 10">
    <name type="scientific">Amorphus orientalis</name>
    <dbReference type="NCBI Taxonomy" id="649198"/>
    <lineage>
        <taxon>Bacteria</taxon>
        <taxon>Pseudomonadati</taxon>
        <taxon>Pseudomonadota</taxon>
        <taxon>Alphaproteobacteria</taxon>
        <taxon>Hyphomicrobiales</taxon>
        <taxon>Amorphaceae</taxon>
        <taxon>Amorphus</taxon>
    </lineage>
</organism>
<keyword evidence="1" id="KW-0547">Nucleotide-binding</keyword>
<dbReference type="CDD" id="cd03112">
    <property type="entry name" value="CobW-like"/>
    <property type="match status" value="1"/>
</dbReference>
<dbReference type="SMART" id="SM00833">
    <property type="entry name" value="CobW_C"/>
    <property type="match status" value="1"/>
</dbReference>
<dbReference type="Pfam" id="PF07683">
    <property type="entry name" value="CobW_C"/>
    <property type="match status" value="1"/>
</dbReference>
<dbReference type="GO" id="GO:0005737">
    <property type="term" value="C:cytoplasm"/>
    <property type="evidence" value="ECO:0007669"/>
    <property type="project" value="TreeGrafter"/>
</dbReference>
<evidence type="ECO:0000256" key="4">
    <source>
        <dbReference type="ARBA" id="ARBA00034320"/>
    </source>
</evidence>
<protein>
    <submittedName>
        <fullName evidence="9">G3E family GTPase</fullName>
    </submittedName>
</protein>
<evidence type="ECO:0000256" key="1">
    <source>
        <dbReference type="ARBA" id="ARBA00022741"/>
    </source>
</evidence>
<dbReference type="InterPro" id="IPR003495">
    <property type="entry name" value="CobW/HypB/UreG_nucleotide-bd"/>
</dbReference>
<dbReference type="GO" id="GO:0000166">
    <property type="term" value="F:nucleotide binding"/>
    <property type="evidence" value="ECO:0007669"/>
    <property type="project" value="UniProtKB-KW"/>
</dbReference>
<comment type="catalytic activity">
    <reaction evidence="6">
        <text>GTP + H2O = GDP + phosphate + H(+)</text>
        <dbReference type="Rhea" id="RHEA:19669"/>
        <dbReference type="ChEBI" id="CHEBI:15377"/>
        <dbReference type="ChEBI" id="CHEBI:15378"/>
        <dbReference type="ChEBI" id="CHEBI:37565"/>
        <dbReference type="ChEBI" id="CHEBI:43474"/>
        <dbReference type="ChEBI" id="CHEBI:58189"/>
    </reaction>
    <physiologicalReaction direction="left-to-right" evidence="6">
        <dbReference type="Rhea" id="RHEA:19670"/>
    </physiologicalReaction>
</comment>
<name>A0AAE3VQI8_9HYPH</name>
<dbReference type="PANTHER" id="PTHR13748:SF62">
    <property type="entry name" value="COBW DOMAIN-CONTAINING PROTEIN"/>
    <property type="match status" value="1"/>
</dbReference>
<dbReference type="AlphaFoldDB" id="A0AAE3VQI8"/>
<feature type="domain" description="CobW C-terminal" evidence="8">
    <location>
        <begin position="276"/>
        <end position="371"/>
    </location>
</feature>
<dbReference type="Proteomes" id="UP001229244">
    <property type="component" value="Unassembled WGS sequence"/>
</dbReference>
<proteinExistence type="inferred from homology"/>
<dbReference type="InterPro" id="IPR036627">
    <property type="entry name" value="CobW-likC_sf"/>
</dbReference>
<comment type="similarity">
    <text evidence="4">Belongs to the SIMIBI class G3E GTPase family. ZNG1 subfamily.</text>
</comment>
<accession>A0AAE3VQI8</accession>
<dbReference type="InterPro" id="IPR011629">
    <property type="entry name" value="CobW-like_C"/>
</dbReference>
<feature type="region of interest" description="Disordered" evidence="7">
    <location>
        <begin position="241"/>
        <end position="269"/>
    </location>
</feature>
<dbReference type="SUPFAM" id="SSF52540">
    <property type="entry name" value="P-loop containing nucleoside triphosphate hydrolases"/>
    <property type="match status" value="1"/>
</dbReference>
<dbReference type="Gene3D" id="3.40.50.300">
    <property type="entry name" value="P-loop containing nucleotide triphosphate hydrolases"/>
    <property type="match status" value="1"/>
</dbReference>
<sequence length="396" mass="43074">MTEPTAPDADKARRREPIPLTVITGFLGAGKTTLLNRLLKAPEMANAAVIVNEFGDIPLDHLMVENVGDDVVELSSGCLCCTVRGELVSTLEGFLRNLDNKRIERLSRVVIETTGLAHPGPILQAVMLHPYLVQRFRLDGVITLVDAVNGMATLDGHEEAMAQVGIADRIVLTKTDLLPDADRDAKALVARLSAINPMARILDNARGEATVTALTGTGLYDPETKRANVAAWLGEDWERETRHAPGHEHASGHDHGHAHAHGHDHDHPVNLHSDSVRAFTLETDRPIEVGALDMFLDLLAASHGPKLLRVKGIVKLADDETKPLVLHAVQHVFHPPVRLESWPEGARTSRLVFIVDDLPEGFVRRLFDAFTGKPSVDTPDAAALTDNPLAISGFRP</sequence>
<dbReference type="RefSeq" id="WP_306886402.1">
    <property type="nucleotide sequence ID" value="NZ_JAUSUL010000003.1"/>
</dbReference>
<evidence type="ECO:0000259" key="8">
    <source>
        <dbReference type="SMART" id="SM00833"/>
    </source>
</evidence>
<evidence type="ECO:0000313" key="10">
    <source>
        <dbReference type="Proteomes" id="UP001229244"/>
    </source>
</evidence>